<comment type="caution">
    <text evidence="3">The sequence shown here is derived from an EMBL/GenBank/DDBJ whole genome shotgun (WGS) entry which is preliminary data.</text>
</comment>
<sequence>MDLLTNYRHDYVTPELSSIKPSPAENKKGTQEEKVYTRRPMNGVSQTTYDFRPYSKQRPAAPADTEPFLSQ</sequence>
<protein>
    <submittedName>
        <fullName evidence="3">Uncharacterized protein</fullName>
    </submittedName>
</protein>
<gene>
    <name evidence="2" type="ORF">BYL167_LOCUS38962</name>
    <name evidence="3" type="ORF">GIL414_LOCUS52537</name>
</gene>
<dbReference type="EMBL" id="CAJOBH010092563">
    <property type="protein sequence ID" value="CAF4572373.1"/>
    <property type="molecule type" value="Genomic_DNA"/>
</dbReference>
<name>A0A8S3CS61_9BILA</name>
<reference evidence="3" key="1">
    <citation type="submission" date="2021-02" db="EMBL/GenBank/DDBJ databases">
        <authorList>
            <person name="Nowell W R."/>
        </authorList>
    </citation>
    <scope>NUCLEOTIDE SEQUENCE</scope>
</reference>
<evidence type="ECO:0000313" key="3">
    <source>
        <dbReference type="EMBL" id="CAF4915617.1"/>
    </source>
</evidence>
<dbReference type="Proteomes" id="UP000681720">
    <property type="component" value="Unassembled WGS sequence"/>
</dbReference>
<feature type="compositionally biased region" description="Basic and acidic residues" evidence="1">
    <location>
        <begin position="25"/>
        <end position="36"/>
    </location>
</feature>
<evidence type="ECO:0000256" key="1">
    <source>
        <dbReference type="SAM" id="MobiDB-lite"/>
    </source>
</evidence>
<dbReference type="Proteomes" id="UP000681967">
    <property type="component" value="Unassembled WGS sequence"/>
</dbReference>
<organism evidence="3 4">
    <name type="scientific">Rotaria magnacalcarata</name>
    <dbReference type="NCBI Taxonomy" id="392030"/>
    <lineage>
        <taxon>Eukaryota</taxon>
        <taxon>Metazoa</taxon>
        <taxon>Spiralia</taxon>
        <taxon>Gnathifera</taxon>
        <taxon>Rotifera</taxon>
        <taxon>Eurotatoria</taxon>
        <taxon>Bdelloidea</taxon>
        <taxon>Philodinida</taxon>
        <taxon>Philodinidae</taxon>
        <taxon>Rotaria</taxon>
    </lineage>
</organism>
<proteinExistence type="predicted"/>
<evidence type="ECO:0000313" key="4">
    <source>
        <dbReference type="Proteomes" id="UP000681720"/>
    </source>
</evidence>
<dbReference type="EMBL" id="CAJOBJ010180305">
    <property type="protein sequence ID" value="CAF4915617.1"/>
    <property type="molecule type" value="Genomic_DNA"/>
</dbReference>
<evidence type="ECO:0000313" key="2">
    <source>
        <dbReference type="EMBL" id="CAF4572373.1"/>
    </source>
</evidence>
<feature type="non-terminal residue" evidence="3">
    <location>
        <position position="71"/>
    </location>
</feature>
<dbReference type="AlphaFoldDB" id="A0A8S3CS61"/>
<accession>A0A8S3CS61</accession>
<feature type="region of interest" description="Disordered" evidence="1">
    <location>
        <begin position="15"/>
        <end position="71"/>
    </location>
</feature>